<reference evidence="3 4" key="1">
    <citation type="submission" date="2018-06" db="EMBL/GenBank/DDBJ databases">
        <title>Genomic Encyclopedia of Archaeal and Bacterial Type Strains, Phase II (KMG-II): from individual species to whole genera.</title>
        <authorList>
            <person name="Goeker M."/>
        </authorList>
    </citation>
    <scope>NUCLEOTIDE SEQUENCE [LARGE SCALE GENOMIC DNA]</scope>
    <source>
        <strain evidence="3 4">ATCC BAA-1881</strain>
    </source>
</reference>
<dbReference type="InterPro" id="IPR003477">
    <property type="entry name" value="PemK-like"/>
</dbReference>
<keyword evidence="3" id="KW-0255">Endonuclease</keyword>
<dbReference type="RefSeq" id="WP_111326329.1">
    <property type="nucleotide sequence ID" value="NZ_BIFX01000001.1"/>
</dbReference>
<comment type="similarity">
    <text evidence="1">Belongs to the PemK/MazF family.</text>
</comment>
<dbReference type="GO" id="GO:0004519">
    <property type="term" value="F:endonuclease activity"/>
    <property type="evidence" value="ECO:0007669"/>
    <property type="project" value="UniProtKB-KW"/>
</dbReference>
<evidence type="ECO:0000313" key="3">
    <source>
        <dbReference type="EMBL" id="PZW19396.1"/>
    </source>
</evidence>
<evidence type="ECO:0000256" key="1">
    <source>
        <dbReference type="ARBA" id="ARBA00007521"/>
    </source>
</evidence>
<keyword evidence="2" id="KW-1277">Toxin-antitoxin system</keyword>
<organism evidence="3 4">
    <name type="scientific">Thermosporothrix hazakensis</name>
    <dbReference type="NCBI Taxonomy" id="644383"/>
    <lineage>
        <taxon>Bacteria</taxon>
        <taxon>Bacillati</taxon>
        <taxon>Chloroflexota</taxon>
        <taxon>Ktedonobacteria</taxon>
        <taxon>Ktedonobacterales</taxon>
        <taxon>Thermosporotrichaceae</taxon>
        <taxon>Thermosporothrix</taxon>
    </lineage>
</organism>
<name>A0A326TRU0_THEHA</name>
<accession>A0A326TRU0</accession>
<evidence type="ECO:0000313" key="4">
    <source>
        <dbReference type="Proteomes" id="UP000248806"/>
    </source>
</evidence>
<dbReference type="Gene3D" id="2.30.30.110">
    <property type="match status" value="1"/>
</dbReference>
<dbReference type="Pfam" id="PF02452">
    <property type="entry name" value="PemK_toxin"/>
    <property type="match status" value="1"/>
</dbReference>
<gene>
    <name evidence="3" type="ORF">EI42_06092</name>
</gene>
<dbReference type="SUPFAM" id="SSF50118">
    <property type="entry name" value="Cell growth inhibitor/plasmid maintenance toxic component"/>
    <property type="match status" value="1"/>
</dbReference>
<keyword evidence="3" id="KW-0378">Hydrolase</keyword>
<proteinExistence type="inferred from homology"/>
<comment type="caution">
    <text evidence="3">The sequence shown here is derived from an EMBL/GenBank/DDBJ whole genome shotgun (WGS) entry which is preliminary data.</text>
</comment>
<sequence>MPHPPELAPEQLTYHTPVQFGMVYWVNFGYPALPPGIEEKRILDWHPALVVSGEPFCRHAGAVNVCALTSYRGKLRPYHHLLLKRDYPLLDTDSLVKTELLYPVLRTLLADQYAICRLHDVDIRAVMGKIANSLAITAFYSLH</sequence>
<evidence type="ECO:0000256" key="2">
    <source>
        <dbReference type="ARBA" id="ARBA00022649"/>
    </source>
</evidence>
<protein>
    <submittedName>
        <fullName evidence="3">mRNA-degrading endonuclease toxin of MazEF toxin-antitoxin module</fullName>
    </submittedName>
</protein>
<dbReference type="Proteomes" id="UP000248806">
    <property type="component" value="Unassembled WGS sequence"/>
</dbReference>
<dbReference type="GO" id="GO:0003677">
    <property type="term" value="F:DNA binding"/>
    <property type="evidence" value="ECO:0007669"/>
    <property type="project" value="InterPro"/>
</dbReference>
<dbReference type="InterPro" id="IPR011067">
    <property type="entry name" value="Plasmid_toxin/cell-grow_inhib"/>
</dbReference>
<dbReference type="OrthoDB" id="157079at2"/>
<dbReference type="EMBL" id="QKUF01000047">
    <property type="protein sequence ID" value="PZW19396.1"/>
    <property type="molecule type" value="Genomic_DNA"/>
</dbReference>
<dbReference type="AlphaFoldDB" id="A0A326TRU0"/>
<keyword evidence="3" id="KW-0540">Nuclease</keyword>
<keyword evidence="4" id="KW-1185">Reference proteome</keyword>